<protein>
    <submittedName>
        <fullName evidence="2">Uncharacterized protein</fullName>
    </submittedName>
</protein>
<gene>
    <name evidence="2" type="ORF">LCGC14_2751450</name>
</gene>
<proteinExistence type="predicted"/>
<keyword evidence="1" id="KW-1133">Transmembrane helix</keyword>
<evidence type="ECO:0000313" key="2">
    <source>
        <dbReference type="EMBL" id="KKK87620.1"/>
    </source>
</evidence>
<organism evidence="2">
    <name type="scientific">marine sediment metagenome</name>
    <dbReference type="NCBI Taxonomy" id="412755"/>
    <lineage>
        <taxon>unclassified sequences</taxon>
        <taxon>metagenomes</taxon>
        <taxon>ecological metagenomes</taxon>
    </lineage>
</organism>
<feature type="transmembrane region" description="Helical" evidence="1">
    <location>
        <begin position="45"/>
        <end position="62"/>
    </location>
</feature>
<name>A0A0F8ZNP1_9ZZZZ</name>
<keyword evidence="1" id="KW-0812">Transmembrane</keyword>
<dbReference type="AlphaFoldDB" id="A0A0F8ZNP1"/>
<evidence type="ECO:0000256" key="1">
    <source>
        <dbReference type="SAM" id="Phobius"/>
    </source>
</evidence>
<keyword evidence="1" id="KW-0472">Membrane</keyword>
<sequence>MILTRLQREALKKVFDRGQTNGSPNRGQAWQGSYREFRRTVRPEICGFGAVMVPWCGMWLGIEPDGHTHS</sequence>
<dbReference type="EMBL" id="LAZR01050315">
    <property type="protein sequence ID" value="KKK87620.1"/>
    <property type="molecule type" value="Genomic_DNA"/>
</dbReference>
<reference evidence="2" key="1">
    <citation type="journal article" date="2015" name="Nature">
        <title>Complex archaea that bridge the gap between prokaryotes and eukaryotes.</title>
        <authorList>
            <person name="Spang A."/>
            <person name="Saw J.H."/>
            <person name="Jorgensen S.L."/>
            <person name="Zaremba-Niedzwiedzka K."/>
            <person name="Martijn J."/>
            <person name="Lind A.E."/>
            <person name="van Eijk R."/>
            <person name="Schleper C."/>
            <person name="Guy L."/>
            <person name="Ettema T.J."/>
        </authorList>
    </citation>
    <scope>NUCLEOTIDE SEQUENCE</scope>
</reference>
<comment type="caution">
    <text evidence="2">The sequence shown here is derived from an EMBL/GenBank/DDBJ whole genome shotgun (WGS) entry which is preliminary data.</text>
</comment>
<accession>A0A0F8ZNP1</accession>